<evidence type="ECO:0000313" key="2">
    <source>
        <dbReference type="Proteomes" id="UP000245626"/>
    </source>
</evidence>
<accession>A0ACD0NP50</accession>
<keyword evidence="2" id="KW-1185">Reference proteome</keyword>
<reference evidence="1 2" key="1">
    <citation type="journal article" date="2018" name="Mol. Biol. Evol.">
        <title>Broad Genomic Sampling Reveals a Smut Pathogenic Ancestry of the Fungal Clade Ustilaginomycotina.</title>
        <authorList>
            <person name="Kijpornyongpan T."/>
            <person name="Mondo S.J."/>
            <person name="Barry K."/>
            <person name="Sandor L."/>
            <person name="Lee J."/>
            <person name="Lipzen A."/>
            <person name="Pangilinan J."/>
            <person name="LaButti K."/>
            <person name="Hainaut M."/>
            <person name="Henrissat B."/>
            <person name="Grigoriev I.V."/>
            <person name="Spatafora J.W."/>
            <person name="Aime M.C."/>
        </authorList>
    </citation>
    <scope>NUCLEOTIDE SEQUENCE [LARGE SCALE GENOMIC DNA]</scope>
    <source>
        <strain evidence="1 2">SA 807</strain>
    </source>
</reference>
<name>A0ACD0NP50_9BASI</name>
<organism evidence="1 2">
    <name type="scientific">Violaceomyces palustris</name>
    <dbReference type="NCBI Taxonomy" id="1673888"/>
    <lineage>
        <taxon>Eukaryota</taxon>
        <taxon>Fungi</taxon>
        <taxon>Dikarya</taxon>
        <taxon>Basidiomycota</taxon>
        <taxon>Ustilaginomycotina</taxon>
        <taxon>Ustilaginomycetes</taxon>
        <taxon>Violaceomycetales</taxon>
        <taxon>Violaceomycetaceae</taxon>
        <taxon>Violaceomyces</taxon>
    </lineage>
</organism>
<gene>
    <name evidence="1" type="ORF">IE53DRAFT_390286</name>
</gene>
<dbReference type="Proteomes" id="UP000245626">
    <property type="component" value="Unassembled WGS sequence"/>
</dbReference>
<sequence>MATVRRRRRGWNPEGGKEAQDEGRARARQRNDTATAKSGIVVHGRVTSSYPDGKHQVAW</sequence>
<dbReference type="EMBL" id="KZ820391">
    <property type="protein sequence ID" value="PWN47586.1"/>
    <property type="molecule type" value="Genomic_DNA"/>
</dbReference>
<protein>
    <submittedName>
        <fullName evidence="1">Uncharacterized protein</fullName>
    </submittedName>
</protein>
<proteinExistence type="predicted"/>
<evidence type="ECO:0000313" key="1">
    <source>
        <dbReference type="EMBL" id="PWN47586.1"/>
    </source>
</evidence>